<evidence type="ECO:0000256" key="11">
    <source>
        <dbReference type="SAM" id="MobiDB-lite"/>
    </source>
</evidence>
<evidence type="ECO:0000256" key="9">
    <source>
        <dbReference type="RuleBase" id="RU367150"/>
    </source>
</evidence>
<comment type="subunit">
    <text evidence="9">Component of the NDC80 complex.</text>
</comment>
<keyword evidence="2 9" id="KW-0158">Chromosome</keyword>
<gene>
    <name evidence="13" type="primary">SPC25</name>
    <name evidence="13" type="ORF">SEPCBS119000_004753</name>
</gene>
<protein>
    <recommendedName>
        <fullName evidence="9">Kinetochore protein SPC25</fullName>
    </recommendedName>
</protein>
<accession>A0ABP0DTU6</accession>
<dbReference type="EMBL" id="CAWUON010000077">
    <property type="protein sequence ID" value="CAK7271728.1"/>
    <property type="molecule type" value="Genomic_DNA"/>
</dbReference>
<keyword evidence="8 9" id="KW-0137">Centromere</keyword>
<comment type="function">
    <text evidence="9">Acts as a component of the essential kinetochore-associated NDC80 complex, which is required for chromosome segregation and spindle checkpoint activity.</text>
</comment>
<feature type="coiled-coil region" evidence="10">
    <location>
        <begin position="56"/>
        <end position="139"/>
    </location>
</feature>
<dbReference type="Pfam" id="PF08234">
    <property type="entry name" value="Spindle_Spc25"/>
    <property type="match status" value="1"/>
</dbReference>
<feature type="region of interest" description="Disordered" evidence="11">
    <location>
        <begin position="1"/>
        <end position="20"/>
    </location>
</feature>
<evidence type="ECO:0000259" key="12">
    <source>
        <dbReference type="Pfam" id="PF08234"/>
    </source>
</evidence>
<name>A0ABP0DTU6_9PEZI</name>
<evidence type="ECO:0000256" key="7">
    <source>
        <dbReference type="ARBA" id="ARBA00023306"/>
    </source>
</evidence>
<evidence type="ECO:0000256" key="8">
    <source>
        <dbReference type="ARBA" id="ARBA00023328"/>
    </source>
</evidence>
<dbReference type="InterPro" id="IPR045143">
    <property type="entry name" value="Spc25"/>
</dbReference>
<keyword evidence="5 9" id="KW-0995">Kinetochore</keyword>
<organism evidence="13 14">
    <name type="scientific">Sporothrix epigloea</name>
    <dbReference type="NCBI Taxonomy" id="1892477"/>
    <lineage>
        <taxon>Eukaryota</taxon>
        <taxon>Fungi</taxon>
        <taxon>Dikarya</taxon>
        <taxon>Ascomycota</taxon>
        <taxon>Pezizomycotina</taxon>
        <taxon>Sordariomycetes</taxon>
        <taxon>Sordariomycetidae</taxon>
        <taxon>Ophiostomatales</taxon>
        <taxon>Ophiostomataceae</taxon>
        <taxon>Sporothrix</taxon>
    </lineage>
</organism>
<dbReference type="InterPro" id="IPR013255">
    <property type="entry name" value="Spc25_C"/>
</dbReference>
<evidence type="ECO:0000313" key="13">
    <source>
        <dbReference type="EMBL" id="CAK7271728.1"/>
    </source>
</evidence>
<evidence type="ECO:0000256" key="6">
    <source>
        <dbReference type="ARBA" id="ARBA00023054"/>
    </source>
</evidence>
<sequence length="257" mass="30011">MATVFEPSMSTSRQTIVPSGPSMADQLPSIDFGFDALRERMARFTVRFDSFIEQGRKRVLEERNQFRINVAELQEDERMRKRDIEIVQLKSNSLQQTMAKERQEKQEMEASIAVLASQRDRQEAERDALARQVADTQRAIDAKLTAQQARARQREAQARFNVPELDFWVTNLCLSMEGAGNDDRLRFVYTHIDDQDWAHEAWFELDTAQRDYAVRHCRPKLDREKVSRLLERVNESRELVVLLKGMRELFMEAVKSG</sequence>
<evidence type="ECO:0000313" key="14">
    <source>
        <dbReference type="Proteomes" id="UP001642502"/>
    </source>
</evidence>
<feature type="domain" description="Chromosome segregation protein Spc25 C-terminal" evidence="12">
    <location>
        <begin position="180"/>
        <end position="250"/>
    </location>
</feature>
<comment type="similarity">
    <text evidence="1 9">Belongs to the SPC25 family.</text>
</comment>
<proteinExistence type="inferred from homology"/>
<dbReference type="PANTHER" id="PTHR14281">
    <property type="entry name" value="KINETOCHORE PROTEIN SPC25-RELATED"/>
    <property type="match status" value="1"/>
</dbReference>
<evidence type="ECO:0000256" key="10">
    <source>
        <dbReference type="SAM" id="Coils"/>
    </source>
</evidence>
<evidence type="ECO:0000256" key="2">
    <source>
        <dbReference type="ARBA" id="ARBA00022454"/>
    </source>
</evidence>
<evidence type="ECO:0000256" key="3">
    <source>
        <dbReference type="ARBA" id="ARBA00022618"/>
    </source>
</evidence>
<evidence type="ECO:0000256" key="1">
    <source>
        <dbReference type="ARBA" id="ARBA00006379"/>
    </source>
</evidence>
<keyword evidence="4 9" id="KW-0498">Mitosis</keyword>
<comment type="caution">
    <text evidence="13">The sequence shown here is derived from an EMBL/GenBank/DDBJ whole genome shotgun (WGS) entry which is preliminary data.</text>
</comment>
<keyword evidence="14" id="KW-1185">Reference proteome</keyword>
<dbReference type="Gene3D" id="3.30.457.50">
    <property type="entry name" value="Chromosome segregation protein Spc25"/>
    <property type="match status" value="1"/>
</dbReference>
<keyword evidence="6 10" id="KW-0175">Coiled coil</keyword>
<keyword evidence="9" id="KW-0539">Nucleus</keyword>
<evidence type="ECO:0000256" key="5">
    <source>
        <dbReference type="ARBA" id="ARBA00022838"/>
    </source>
</evidence>
<dbReference type="PANTHER" id="PTHR14281:SF0">
    <property type="entry name" value="KINETOCHORE PROTEIN SPC25"/>
    <property type="match status" value="1"/>
</dbReference>
<comment type="subcellular location">
    <subcellularLocation>
        <location evidence="9">Nucleus</location>
    </subcellularLocation>
    <subcellularLocation>
        <location evidence="9">Chromosome</location>
        <location evidence="9">Centromere</location>
        <location evidence="9">Kinetochore</location>
    </subcellularLocation>
</comment>
<keyword evidence="7 9" id="KW-0131">Cell cycle</keyword>
<dbReference type="CDD" id="cd23784">
    <property type="entry name" value="RWD_Spc25"/>
    <property type="match status" value="1"/>
</dbReference>
<dbReference type="Proteomes" id="UP001642502">
    <property type="component" value="Unassembled WGS sequence"/>
</dbReference>
<reference evidence="13 14" key="1">
    <citation type="submission" date="2024-01" db="EMBL/GenBank/DDBJ databases">
        <authorList>
            <person name="Allen C."/>
            <person name="Tagirdzhanova G."/>
        </authorList>
    </citation>
    <scope>NUCLEOTIDE SEQUENCE [LARGE SCALE GENOMIC DNA]</scope>
    <source>
        <strain evidence="13 14">CBS 119000</strain>
    </source>
</reference>
<evidence type="ECO:0000256" key="4">
    <source>
        <dbReference type="ARBA" id="ARBA00022776"/>
    </source>
</evidence>
<feature type="compositionally biased region" description="Polar residues" evidence="11">
    <location>
        <begin position="8"/>
        <end position="17"/>
    </location>
</feature>
<keyword evidence="3 9" id="KW-0132">Cell division</keyword>